<protein>
    <recommendedName>
        <fullName evidence="3">BTB domain-containing protein</fullName>
    </recommendedName>
</protein>
<reference evidence="4" key="1">
    <citation type="submission" date="2022-08" db="EMBL/GenBank/DDBJ databases">
        <title>Novel sulphate-reducing endosymbionts in the free-living metamonad Anaeramoeba.</title>
        <authorList>
            <person name="Jerlstrom-Hultqvist J."/>
            <person name="Cepicka I."/>
            <person name="Gallot-Lavallee L."/>
            <person name="Salas-Leiva D."/>
            <person name="Curtis B.A."/>
            <person name="Zahonova K."/>
            <person name="Pipaliya S."/>
            <person name="Dacks J."/>
            <person name="Roger A.J."/>
        </authorList>
    </citation>
    <scope>NUCLEOTIDE SEQUENCE</scope>
    <source>
        <strain evidence="4">Busselton2</strain>
    </source>
</reference>
<organism evidence="4 5">
    <name type="scientific">Anaeramoeba flamelloides</name>
    <dbReference type="NCBI Taxonomy" id="1746091"/>
    <lineage>
        <taxon>Eukaryota</taxon>
        <taxon>Metamonada</taxon>
        <taxon>Anaeramoebidae</taxon>
        <taxon>Anaeramoeba</taxon>
    </lineage>
</organism>
<accession>A0AAV8A7C8</accession>
<dbReference type="Pfam" id="PF13540">
    <property type="entry name" value="RCC1_2"/>
    <property type="match status" value="1"/>
</dbReference>
<feature type="region of interest" description="Disordered" evidence="2">
    <location>
        <begin position="472"/>
        <end position="496"/>
    </location>
</feature>
<dbReference type="Gene3D" id="2.130.10.30">
    <property type="entry name" value="Regulator of chromosome condensation 1/beta-lactamase-inhibitor protein II"/>
    <property type="match status" value="1"/>
</dbReference>
<dbReference type="PANTHER" id="PTHR45982">
    <property type="entry name" value="REGULATOR OF CHROMOSOME CONDENSATION"/>
    <property type="match status" value="1"/>
</dbReference>
<evidence type="ECO:0000256" key="1">
    <source>
        <dbReference type="PROSITE-ProRule" id="PRU00235"/>
    </source>
</evidence>
<dbReference type="SUPFAM" id="SSF50985">
    <property type="entry name" value="RCC1/BLIP-II"/>
    <property type="match status" value="1"/>
</dbReference>
<dbReference type="PANTHER" id="PTHR45982:SF4">
    <property type="entry name" value="PHR DOMAIN-CONTAINING PROTEIN"/>
    <property type="match status" value="1"/>
</dbReference>
<dbReference type="InterPro" id="IPR009091">
    <property type="entry name" value="RCC1/BLIP-II"/>
</dbReference>
<dbReference type="Pfam" id="PF00651">
    <property type="entry name" value="BTB"/>
    <property type="match status" value="1"/>
</dbReference>
<dbReference type="InterPro" id="IPR000210">
    <property type="entry name" value="BTB/POZ_dom"/>
</dbReference>
<sequence length="596" mass="68224">MEQTQNNSYYFGVKRGFLTEQNNFSTTIHPITVNPKPKQICGGCSIITILDSENKISVYEDNSKKSFPFENETVIKIAHSYFNSLVLTQSGKVYSIGVGNNYKQLPFENTSMIKKDKSYLIDFFEKQKIFIIDINCGSLNNFFLSDTNDLYVNGFNRDGQLGGKATSHSALPVKLFENVDRVYCSPHGLHYFFGTNENVVYALGRGMKGNLGLGNKMDAKTATVVPNIQANEVENITCGLESSAILFRCGEVFTTGIKFQNGLLEDTTAFKKLESLKDVNVISIVSGSYHTTVLTDQNEIYTWGKFSSTSLTSSILRPAFNQPTKIIDYSLPKNGLYELSSACYNTFIIPKVNFRKERSNLDFLILLENGKFSDHTFKLDNNINIKIHKPLVECRTKKTVEEIENILKNKNYEKEQIKSFLKWVYSGVIEDSTIVKEICEKIDLHDFSQTAFYKDLHLLFLDEDSKNFNLIIKENDDDDEEEEDDDDDDGEEEEEDDYDVIPVHKFILYARSGLFREMFDKIEENSNSVTDYSGKTLESLEILIKFFYTNKIELTADDDPILIFDELKDSVEYYQLKKYSSLNAELNKIKNQLLKK</sequence>
<dbReference type="AlphaFoldDB" id="A0AAV8A7C8"/>
<dbReference type="CDD" id="cd18186">
    <property type="entry name" value="BTB_POZ_ZBTB_KLHL-like"/>
    <property type="match status" value="1"/>
</dbReference>
<gene>
    <name evidence="4" type="ORF">M0812_05693</name>
</gene>
<evidence type="ECO:0000259" key="3">
    <source>
        <dbReference type="PROSITE" id="PS50097"/>
    </source>
</evidence>
<dbReference type="InterPro" id="IPR011333">
    <property type="entry name" value="SKP1/BTB/POZ_sf"/>
</dbReference>
<evidence type="ECO:0000256" key="2">
    <source>
        <dbReference type="SAM" id="MobiDB-lite"/>
    </source>
</evidence>
<evidence type="ECO:0000313" key="5">
    <source>
        <dbReference type="Proteomes" id="UP001146793"/>
    </source>
</evidence>
<dbReference type="Gene3D" id="3.30.710.10">
    <property type="entry name" value="Potassium Channel Kv1.1, Chain A"/>
    <property type="match status" value="1"/>
</dbReference>
<dbReference type="Proteomes" id="UP001146793">
    <property type="component" value="Unassembled WGS sequence"/>
</dbReference>
<dbReference type="SUPFAM" id="SSF54695">
    <property type="entry name" value="POZ domain"/>
    <property type="match status" value="1"/>
</dbReference>
<feature type="repeat" description="RCC1" evidence="1">
    <location>
        <begin position="198"/>
        <end position="249"/>
    </location>
</feature>
<dbReference type="InterPro" id="IPR051553">
    <property type="entry name" value="Ran_GTPase-activating"/>
</dbReference>
<dbReference type="InterPro" id="IPR000408">
    <property type="entry name" value="Reg_chr_condens"/>
</dbReference>
<proteinExistence type="predicted"/>
<dbReference type="EMBL" id="JANTQA010000012">
    <property type="protein sequence ID" value="KAJ3449540.1"/>
    <property type="molecule type" value="Genomic_DNA"/>
</dbReference>
<feature type="compositionally biased region" description="Acidic residues" evidence="2">
    <location>
        <begin position="475"/>
        <end position="496"/>
    </location>
</feature>
<dbReference type="PROSITE" id="PS50097">
    <property type="entry name" value="BTB"/>
    <property type="match status" value="1"/>
</dbReference>
<evidence type="ECO:0000313" key="4">
    <source>
        <dbReference type="EMBL" id="KAJ3449540.1"/>
    </source>
</evidence>
<feature type="domain" description="BTB" evidence="3">
    <location>
        <begin position="501"/>
        <end position="556"/>
    </location>
</feature>
<name>A0AAV8A7C8_9EUKA</name>
<comment type="caution">
    <text evidence="4">The sequence shown here is derived from an EMBL/GenBank/DDBJ whole genome shotgun (WGS) entry which is preliminary data.</text>
</comment>
<dbReference type="PROSITE" id="PS50012">
    <property type="entry name" value="RCC1_3"/>
    <property type="match status" value="1"/>
</dbReference>